<accession>A0A4R3KJU4</accession>
<dbReference type="OrthoDB" id="9813251at2"/>
<keyword evidence="3" id="KW-1185">Reference proteome</keyword>
<organism evidence="2 3">
    <name type="scientific">Tepidibacillus fermentans</name>
    <dbReference type="NCBI Taxonomy" id="1281767"/>
    <lineage>
        <taxon>Bacteria</taxon>
        <taxon>Bacillati</taxon>
        <taxon>Bacillota</taxon>
        <taxon>Bacilli</taxon>
        <taxon>Bacillales</taxon>
        <taxon>Bacillaceae</taxon>
        <taxon>Tepidibacillus</taxon>
    </lineage>
</organism>
<dbReference type="SUPFAM" id="SSF64376">
    <property type="entry name" value="YlxR-like"/>
    <property type="match status" value="1"/>
</dbReference>
<comment type="caution">
    <text evidence="2">The sequence shown here is derived from an EMBL/GenBank/DDBJ whole genome shotgun (WGS) entry which is preliminary data.</text>
</comment>
<dbReference type="EMBL" id="SMAB01000007">
    <property type="protein sequence ID" value="TCS82982.1"/>
    <property type="molecule type" value="Genomic_DNA"/>
</dbReference>
<proteinExistence type="predicted"/>
<dbReference type="InterPro" id="IPR007393">
    <property type="entry name" value="YlxR_dom"/>
</dbReference>
<name>A0A4R3KJU4_9BACI</name>
<gene>
    <name evidence="2" type="ORF">EDD72_10765</name>
</gene>
<dbReference type="InterPro" id="IPR035931">
    <property type="entry name" value="YlxR-like_sf"/>
</dbReference>
<evidence type="ECO:0000313" key="2">
    <source>
        <dbReference type="EMBL" id="TCS82982.1"/>
    </source>
</evidence>
<feature type="domain" description="YlxR" evidence="1">
    <location>
        <begin position="9"/>
        <end position="82"/>
    </location>
</feature>
<dbReference type="Gene3D" id="3.30.1230.10">
    <property type="entry name" value="YlxR-like"/>
    <property type="match status" value="1"/>
</dbReference>
<reference evidence="2 3" key="1">
    <citation type="submission" date="2019-03" db="EMBL/GenBank/DDBJ databases">
        <title>Genomic Encyclopedia of Type Strains, Phase IV (KMG-IV): sequencing the most valuable type-strain genomes for metagenomic binning, comparative biology and taxonomic classification.</title>
        <authorList>
            <person name="Goeker M."/>
        </authorList>
    </citation>
    <scope>NUCLEOTIDE SEQUENCE [LARGE SCALE GENOMIC DNA]</scope>
    <source>
        <strain evidence="2 3">DSM 23802</strain>
    </source>
</reference>
<sequence length="93" mass="10887">MKKKKIPMRKCVACQEMKPKKELIRVVRTPEMEIMIDLTGKKSGRGAYLCLNEECLHLAKKKKTLEKALEVKLGEEIYQQLQLELEKSNEQIR</sequence>
<evidence type="ECO:0000259" key="1">
    <source>
        <dbReference type="Pfam" id="PF04296"/>
    </source>
</evidence>
<dbReference type="AlphaFoldDB" id="A0A4R3KJU4"/>
<dbReference type="InterPro" id="IPR037465">
    <property type="entry name" value="YlxR"/>
</dbReference>
<dbReference type="PANTHER" id="PTHR34215:SF1">
    <property type="entry name" value="YLXR DOMAIN-CONTAINING PROTEIN"/>
    <property type="match status" value="1"/>
</dbReference>
<dbReference type="Proteomes" id="UP000295788">
    <property type="component" value="Unassembled WGS sequence"/>
</dbReference>
<dbReference type="Pfam" id="PF04296">
    <property type="entry name" value="YlxR"/>
    <property type="match status" value="1"/>
</dbReference>
<dbReference type="RefSeq" id="WP_132768378.1">
    <property type="nucleotide sequence ID" value="NZ_SMAB01000007.1"/>
</dbReference>
<protein>
    <recommendedName>
        <fullName evidence="1">YlxR domain-containing protein</fullName>
    </recommendedName>
</protein>
<dbReference type="CDD" id="cd00279">
    <property type="entry name" value="YlxR"/>
    <property type="match status" value="1"/>
</dbReference>
<dbReference type="NCBIfam" id="NF047356">
    <property type="entry name" value="RNA_bind_RnpM"/>
    <property type="match status" value="1"/>
</dbReference>
<dbReference type="PANTHER" id="PTHR34215">
    <property type="entry name" value="BLL0784 PROTEIN"/>
    <property type="match status" value="1"/>
</dbReference>
<evidence type="ECO:0000313" key="3">
    <source>
        <dbReference type="Proteomes" id="UP000295788"/>
    </source>
</evidence>